<feature type="compositionally biased region" description="Basic and acidic residues" evidence="2">
    <location>
        <begin position="1274"/>
        <end position="1290"/>
    </location>
</feature>
<dbReference type="InterPro" id="IPR023696">
    <property type="entry name" value="Ureohydrolase_dom_sf"/>
</dbReference>
<evidence type="ECO:0000259" key="3">
    <source>
        <dbReference type="Pfam" id="PF00850"/>
    </source>
</evidence>
<dbReference type="GO" id="GO:0004407">
    <property type="term" value="F:histone deacetylase activity"/>
    <property type="evidence" value="ECO:0007669"/>
    <property type="project" value="TreeGrafter"/>
</dbReference>
<dbReference type="EMBL" id="LN714481">
    <property type="protein sequence ID" value="CEL66454.1"/>
    <property type="molecule type" value="Genomic_DNA"/>
</dbReference>
<feature type="compositionally biased region" description="Basic and acidic residues" evidence="2">
    <location>
        <begin position="1198"/>
        <end position="1210"/>
    </location>
</feature>
<dbReference type="Pfam" id="PF00850">
    <property type="entry name" value="Hist_deacetyl"/>
    <property type="match status" value="2"/>
</dbReference>
<organism evidence="4">
    <name type="scientific">Neospora caninum (strain Liverpool)</name>
    <dbReference type="NCBI Taxonomy" id="572307"/>
    <lineage>
        <taxon>Eukaryota</taxon>
        <taxon>Sar</taxon>
        <taxon>Alveolata</taxon>
        <taxon>Apicomplexa</taxon>
        <taxon>Conoidasida</taxon>
        <taxon>Coccidia</taxon>
        <taxon>Eucoccidiorida</taxon>
        <taxon>Eimeriorina</taxon>
        <taxon>Sarcocystidae</taxon>
        <taxon>Neospora</taxon>
    </lineage>
</organism>
<dbReference type="InterPro" id="IPR037138">
    <property type="entry name" value="His_deacetylse_dom_sf"/>
</dbReference>
<name>A0A0F7U9A5_NEOCL</name>
<sequence length="1390" mass="147012">MKDTSEGSSKEETPAAPEDGDRGQSRGEETTKDRSSPFTSVWRVSDESASGPHCREGSLHKLIAANNISGVRLWLSNPICRGMINDLNHAGETPLHVAVQCCSPRILSLLLDPPALQISPSLLASCSLRQPRPLAGATDAPSVAASAPAENVAGAVVSPRPACEPSPASDAAATAEAACAKLAMAAASRVDFSLSVDGIPTLHLLIGRTAFGGARGEDAMECLKRILLHIGRYQPGAADRCPRCSPAKARACGRDVSEQSAKAEAVAGLDCSAHASEPLAGGEDGGGSDWKPQSRCPCCGLPDGGARPERSEAGEACCPAFFPPPRNTPAADRVFLDLEETDVQGRTPLHLACSFGVAAVAELLLHAGASPWARRRGVAQMPLHSAIDADDPACCLLLLRHSVPCRFLVDAACLCGSRGDRPGGLASDARSHALALKRSPATKLILQLLRRCVRRGAWKCFRALLAYPMERGRARSPLVDAAAGNAEGDEPAVARRHAASPLSATRDSAAPWCSALHALLDDGFAAWLCLREEARRSGAAPELRAQLQRVVAKSPACCQAAAASWGMALPGDLGDGPARAVKDEDAKHGLLQALGGASGEEGLSTRGEGRTMVVTHALCLEHLPLPEPADMPLKRHKLMQRFPENPSRLEVVTSARSGILRTREFSPLLWMDDPMPASLSDILRVHSMSYIARLKLRVEDAFGISTRLPSLSPPSETLRVSSPTGAAALAAATAALDSKLQKEQYEQQKHQQIENVGPAGRYSFVFADGDTPVTCFSWAAAVHAAGAVIAAVDAVCEGKCRNAFCAVRPPGHHLGNWGAAQTASNKLTDEDIAAGSQGFCLLNNVAIGAAYAKYNYARKGIRRIAVVDFDVHHGNGTEQIIRNVGMKIRKVKQPKGAALRLYRRAADELRGAPLASSDLRDAPASGDTGRADPCEMDSGAPDKTAAQDYVGEGGKVSGLPQSVGPVDVPQWMGWRDERDAEELFFASIHAFDGTFYPGTGADCEDYSGPVVINVNILPHPAVPSRHKCCRCQTCAGRPCAGFDCRRSRRSVAGDTNCSDSPVEVPMDAAPGVAKHPAWSCHFCRHPTLAPSSVAARRLFLKRIIRPLLRFGPDLLFISAGFDGHAQDQIGGAFGGFAEDDFRFFTHALVRCAERTCEGRVVSVLEGGYSVSGGVSSTLAASVKEHLRGLMRTSSGGRRAVDAVRSERPEAAAESASGQAGGAIPGGKCDWADDVEVGDEAASDVTLSDVEESWRLLGEGSPRAMDSADSAAGLSDERREWKGSGDGRKADAWSWRRPREPKGLNGNEPADAQATVEIPADSGGVPERERGGEHAADLERYRALSREDKPPTNAFASAASASSELRHSAPPAMSKDLRTLRELCHGPEGCR</sequence>
<dbReference type="GO" id="GO:0005737">
    <property type="term" value="C:cytoplasm"/>
    <property type="evidence" value="ECO:0007669"/>
    <property type="project" value="TreeGrafter"/>
</dbReference>
<accession>A0A0F7U9A5</accession>
<proteinExistence type="predicted"/>
<feature type="region of interest" description="Disordered" evidence="2">
    <location>
        <begin position="913"/>
        <end position="962"/>
    </location>
</feature>
<feature type="domain" description="Histone deacetylase" evidence="3">
    <location>
        <begin position="643"/>
        <end position="882"/>
    </location>
</feature>
<feature type="region of interest" description="Disordered" evidence="2">
    <location>
        <begin position="1256"/>
        <end position="1373"/>
    </location>
</feature>
<reference evidence="4" key="1">
    <citation type="journal article" date="2015" name="PLoS ONE">
        <title>Comprehensive Evaluation of Toxoplasma gondii VEG and Neospora caninum LIV Genomes with Tachyzoite Stage Transcriptome and Proteome Defines Novel Transcript Features.</title>
        <authorList>
            <person name="Ramaprasad A."/>
            <person name="Mourier T."/>
            <person name="Naeem R."/>
            <person name="Malas T.B."/>
            <person name="Moussa E."/>
            <person name="Panigrahi A."/>
            <person name="Vermont S.J."/>
            <person name="Otto T.D."/>
            <person name="Wastling J."/>
            <person name="Pain A."/>
        </authorList>
    </citation>
    <scope>NUCLEOTIDE SEQUENCE</scope>
    <source>
        <strain evidence="4">Liverpool</strain>
    </source>
</reference>
<dbReference type="SUPFAM" id="SSF52768">
    <property type="entry name" value="Arginase/deacetylase"/>
    <property type="match status" value="2"/>
</dbReference>
<feature type="region of interest" description="Disordered" evidence="2">
    <location>
        <begin position="1"/>
        <end position="53"/>
    </location>
</feature>
<feature type="repeat" description="ANK" evidence="1">
    <location>
        <begin position="344"/>
        <end position="376"/>
    </location>
</feature>
<dbReference type="GO" id="GO:0040029">
    <property type="term" value="P:epigenetic regulation of gene expression"/>
    <property type="evidence" value="ECO:0007669"/>
    <property type="project" value="TreeGrafter"/>
</dbReference>
<evidence type="ECO:0000256" key="2">
    <source>
        <dbReference type="SAM" id="MobiDB-lite"/>
    </source>
</evidence>
<dbReference type="InterPro" id="IPR036770">
    <property type="entry name" value="Ankyrin_rpt-contain_sf"/>
</dbReference>
<feature type="compositionally biased region" description="Basic and acidic residues" evidence="2">
    <location>
        <begin position="1"/>
        <end position="35"/>
    </location>
</feature>
<dbReference type="PROSITE" id="PS50088">
    <property type="entry name" value="ANK_REPEAT"/>
    <property type="match status" value="1"/>
</dbReference>
<feature type="compositionally biased region" description="Basic and acidic residues" evidence="2">
    <location>
        <begin position="1325"/>
        <end position="1349"/>
    </location>
</feature>
<dbReference type="GO" id="GO:0000118">
    <property type="term" value="C:histone deacetylase complex"/>
    <property type="evidence" value="ECO:0007669"/>
    <property type="project" value="TreeGrafter"/>
</dbReference>
<feature type="domain" description="Histone deacetylase" evidence="3">
    <location>
        <begin position="979"/>
        <end position="1172"/>
    </location>
</feature>
<dbReference type="PANTHER" id="PTHR10625:SF26">
    <property type="entry name" value="HISTONE DEACETYLASE DOMAIN-CONTAINING PROTEIN"/>
    <property type="match status" value="1"/>
</dbReference>
<dbReference type="InterPro" id="IPR002110">
    <property type="entry name" value="Ankyrin_rpt"/>
</dbReference>
<dbReference type="Gene3D" id="1.25.40.20">
    <property type="entry name" value="Ankyrin repeat-containing domain"/>
    <property type="match status" value="1"/>
</dbReference>
<dbReference type="PROSITE" id="PS50297">
    <property type="entry name" value="ANK_REP_REGION"/>
    <property type="match status" value="1"/>
</dbReference>
<dbReference type="Pfam" id="PF00023">
    <property type="entry name" value="Ank"/>
    <property type="match status" value="1"/>
</dbReference>
<dbReference type="SUPFAM" id="SSF48403">
    <property type="entry name" value="Ankyrin repeat"/>
    <property type="match status" value="1"/>
</dbReference>
<keyword evidence="1" id="KW-0040">ANK repeat</keyword>
<evidence type="ECO:0000256" key="1">
    <source>
        <dbReference type="PROSITE-ProRule" id="PRU00023"/>
    </source>
</evidence>
<dbReference type="InterPro" id="IPR023801">
    <property type="entry name" value="His_deacetylse_dom"/>
</dbReference>
<dbReference type="SMART" id="SM00248">
    <property type="entry name" value="ANK"/>
    <property type="match status" value="3"/>
</dbReference>
<evidence type="ECO:0000313" key="4">
    <source>
        <dbReference type="EMBL" id="CEL66454.1"/>
    </source>
</evidence>
<gene>
    <name evidence="4" type="ORF">BN1204_022660</name>
</gene>
<dbReference type="PANTHER" id="PTHR10625">
    <property type="entry name" value="HISTONE DEACETYLASE HDAC1-RELATED"/>
    <property type="match status" value="1"/>
</dbReference>
<feature type="region of interest" description="Disordered" evidence="2">
    <location>
        <begin position="1197"/>
        <end position="1229"/>
    </location>
</feature>
<dbReference type="Gene3D" id="3.40.800.20">
    <property type="entry name" value="Histone deacetylase domain"/>
    <property type="match status" value="1"/>
</dbReference>
<protein>
    <submittedName>
        <fullName evidence="4">Histone deacetylase, related</fullName>
    </submittedName>
</protein>